<name>A0A392UUT3_9FABA</name>
<sequence length="58" mass="6409">AGAAATTIIAIIVWVYKKHNKNMRANLNLENAEEIATNEIQLGSQLNVQVVEEDTNDE</sequence>
<dbReference type="AlphaFoldDB" id="A0A392UUT3"/>
<evidence type="ECO:0000313" key="2">
    <source>
        <dbReference type="Proteomes" id="UP000265520"/>
    </source>
</evidence>
<reference evidence="1 2" key="1">
    <citation type="journal article" date="2018" name="Front. Plant Sci.">
        <title>Red Clover (Trifolium pratense) and Zigzag Clover (T. medium) - A Picture of Genomic Similarities and Differences.</title>
        <authorList>
            <person name="Dluhosova J."/>
            <person name="Istvanek J."/>
            <person name="Nedelnik J."/>
            <person name="Repkova J."/>
        </authorList>
    </citation>
    <scope>NUCLEOTIDE SEQUENCE [LARGE SCALE GENOMIC DNA]</scope>
    <source>
        <strain evidence="2">cv. 10/8</strain>
        <tissue evidence="1">Leaf</tissue>
    </source>
</reference>
<organism evidence="1 2">
    <name type="scientific">Trifolium medium</name>
    <dbReference type="NCBI Taxonomy" id="97028"/>
    <lineage>
        <taxon>Eukaryota</taxon>
        <taxon>Viridiplantae</taxon>
        <taxon>Streptophyta</taxon>
        <taxon>Embryophyta</taxon>
        <taxon>Tracheophyta</taxon>
        <taxon>Spermatophyta</taxon>
        <taxon>Magnoliopsida</taxon>
        <taxon>eudicotyledons</taxon>
        <taxon>Gunneridae</taxon>
        <taxon>Pentapetalae</taxon>
        <taxon>rosids</taxon>
        <taxon>fabids</taxon>
        <taxon>Fabales</taxon>
        <taxon>Fabaceae</taxon>
        <taxon>Papilionoideae</taxon>
        <taxon>50 kb inversion clade</taxon>
        <taxon>NPAAA clade</taxon>
        <taxon>Hologalegina</taxon>
        <taxon>IRL clade</taxon>
        <taxon>Trifolieae</taxon>
        <taxon>Trifolium</taxon>
    </lineage>
</organism>
<evidence type="ECO:0000313" key="1">
    <source>
        <dbReference type="EMBL" id="MCI78651.1"/>
    </source>
</evidence>
<protein>
    <submittedName>
        <fullName evidence="1">Uncharacterized protein</fullName>
    </submittedName>
</protein>
<proteinExistence type="predicted"/>
<dbReference type="EMBL" id="LXQA010955748">
    <property type="protein sequence ID" value="MCI78651.1"/>
    <property type="molecule type" value="Genomic_DNA"/>
</dbReference>
<accession>A0A392UUT3</accession>
<feature type="non-terminal residue" evidence="1">
    <location>
        <position position="1"/>
    </location>
</feature>
<comment type="caution">
    <text evidence="1">The sequence shown here is derived from an EMBL/GenBank/DDBJ whole genome shotgun (WGS) entry which is preliminary data.</text>
</comment>
<keyword evidence="2" id="KW-1185">Reference proteome</keyword>
<gene>
    <name evidence="1" type="ORF">A2U01_0099922</name>
</gene>
<dbReference type="Proteomes" id="UP000265520">
    <property type="component" value="Unassembled WGS sequence"/>
</dbReference>